<name>A0ABP8ZIG0_9FLAO</name>
<dbReference type="SUPFAM" id="SSF48264">
    <property type="entry name" value="Cytochrome P450"/>
    <property type="match status" value="1"/>
</dbReference>
<dbReference type="Proteomes" id="UP001500141">
    <property type="component" value="Unassembled WGS sequence"/>
</dbReference>
<dbReference type="InterPro" id="IPR001128">
    <property type="entry name" value="Cyt_P450"/>
</dbReference>
<dbReference type="Pfam" id="PF00067">
    <property type="entry name" value="p450"/>
    <property type="match status" value="1"/>
</dbReference>
<comment type="caution">
    <text evidence="2">The sequence shown here is derived from an EMBL/GenBank/DDBJ whole genome shotgun (WGS) entry which is preliminary data.</text>
</comment>
<dbReference type="RefSeq" id="WP_264542668.1">
    <property type="nucleotide sequence ID" value="NZ_BAABIP010000005.1"/>
</dbReference>
<dbReference type="PANTHER" id="PTHR46696:SF1">
    <property type="entry name" value="CYTOCHROME P450 YJIB-RELATED"/>
    <property type="match status" value="1"/>
</dbReference>
<organism evidence="2 3">
    <name type="scientific">Flavobacterium hankyongi</name>
    <dbReference type="NCBI Taxonomy" id="1176532"/>
    <lineage>
        <taxon>Bacteria</taxon>
        <taxon>Pseudomonadati</taxon>
        <taxon>Bacteroidota</taxon>
        <taxon>Flavobacteriia</taxon>
        <taxon>Flavobacteriales</taxon>
        <taxon>Flavobacteriaceae</taxon>
        <taxon>Flavobacterium</taxon>
    </lineage>
</organism>
<keyword evidence="3" id="KW-1185">Reference proteome</keyword>
<gene>
    <name evidence="2" type="ORF">GCM10023230_01880</name>
</gene>
<proteinExistence type="inferred from homology"/>
<evidence type="ECO:0000256" key="1">
    <source>
        <dbReference type="ARBA" id="ARBA00010617"/>
    </source>
</evidence>
<sequence>MEKALVKSFLGGIPNMFNGNNPYKDYKKIRDKMPIQRLSPMRWLVMKYDDAVSIMQNPSVSHWGQDTQTQFALFGKQSTMSKTMYAYAPEIDSPHRKKVLHGLAARNLKFEKVAMKLTAEKYIKECLSKGKFDFVSDFANPYTFETISRIIGIPEDDIPYLINLVGKLKNGYLTLINDLNPEDPIEKEFLIFLQKFIDNKSKTLDDDLASSLIESCKLAGESNEFALCLLLFLFYAGHDNMMNFLGNGFLSLYENQDVYNNLKNSPELIANCIDELLRYDSPVQFSLMFTKNDIVVRNVKIVAGSQILVCIGSANRDPEKFENPEEIKIDRNPQHLSYGFGAYRCIGARLAQLQSATAFEVLISNLDIDHLKVSNTSWKNEQYIQRGPKKIIVSINK</sequence>
<protein>
    <submittedName>
        <fullName evidence="2">Cytochrome P450</fullName>
    </submittedName>
</protein>
<dbReference type="PANTHER" id="PTHR46696">
    <property type="entry name" value="P450, PUTATIVE (EUROFUNG)-RELATED"/>
    <property type="match status" value="1"/>
</dbReference>
<accession>A0ABP8ZIG0</accession>
<evidence type="ECO:0000313" key="3">
    <source>
        <dbReference type="Proteomes" id="UP001500141"/>
    </source>
</evidence>
<dbReference type="Gene3D" id="1.10.630.10">
    <property type="entry name" value="Cytochrome P450"/>
    <property type="match status" value="1"/>
</dbReference>
<comment type="similarity">
    <text evidence="1">Belongs to the cytochrome P450 family.</text>
</comment>
<dbReference type="InterPro" id="IPR002397">
    <property type="entry name" value="Cyt_P450_B"/>
</dbReference>
<dbReference type="EMBL" id="BAABIP010000005">
    <property type="protein sequence ID" value="GAA4757657.1"/>
    <property type="molecule type" value="Genomic_DNA"/>
</dbReference>
<dbReference type="PRINTS" id="PR00359">
    <property type="entry name" value="BP450"/>
</dbReference>
<reference evidence="3" key="1">
    <citation type="journal article" date="2019" name="Int. J. Syst. Evol. Microbiol.">
        <title>The Global Catalogue of Microorganisms (GCM) 10K type strain sequencing project: providing services to taxonomists for standard genome sequencing and annotation.</title>
        <authorList>
            <consortium name="The Broad Institute Genomics Platform"/>
            <consortium name="The Broad Institute Genome Sequencing Center for Infectious Disease"/>
            <person name="Wu L."/>
            <person name="Ma J."/>
        </authorList>
    </citation>
    <scope>NUCLEOTIDE SEQUENCE [LARGE SCALE GENOMIC DNA]</scope>
    <source>
        <strain evidence="3">JCM 18198</strain>
    </source>
</reference>
<evidence type="ECO:0000313" key="2">
    <source>
        <dbReference type="EMBL" id="GAA4757657.1"/>
    </source>
</evidence>
<dbReference type="InterPro" id="IPR036396">
    <property type="entry name" value="Cyt_P450_sf"/>
</dbReference>